<sequence length="124" mass="14176">MGAWLSHQKWRARAARAPCHGRPKTEFRGRRRGVIIPLQAVWERGTHQCRLERRSSPGGLSAWTCVAAERAVCWSRAVGRCPDEREDIRRGRACTRRLRWPDAPAAAAEYKLRRGDLHPTGGRR</sequence>
<evidence type="ECO:0000313" key="2">
    <source>
        <dbReference type="Proteomes" id="UP001066276"/>
    </source>
</evidence>
<protein>
    <submittedName>
        <fullName evidence="1">Uncharacterized protein</fullName>
    </submittedName>
</protein>
<dbReference type="EMBL" id="JANPWB010000006">
    <property type="protein sequence ID" value="KAJ1180591.1"/>
    <property type="molecule type" value="Genomic_DNA"/>
</dbReference>
<evidence type="ECO:0000313" key="1">
    <source>
        <dbReference type="EMBL" id="KAJ1180591.1"/>
    </source>
</evidence>
<reference evidence="1" key="1">
    <citation type="journal article" date="2022" name="bioRxiv">
        <title>Sequencing and chromosome-scale assembly of the giantPleurodeles waltlgenome.</title>
        <authorList>
            <person name="Brown T."/>
            <person name="Elewa A."/>
            <person name="Iarovenko S."/>
            <person name="Subramanian E."/>
            <person name="Araus A.J."/>
            <person name="Petzold A."/>
            <person name="Susuki M."/>
            <person name="Suzuki K.-i.T."/>
            <person name="Hayashi T."/>
            <person name="Toyoda A."/>
            <person name="Oliveira C."/>
            <person name="Osipova E."/>
            <person name="Leigh N.D."/>
            <person name="Simon A."/>
            <person name="Yun M.H."/>
        </authorList>
    </citation>
    <scope>NUCLEOTIDE SEQUENCE</scope>
    <source>
        <strain evidence="1">20211129_DDA</strain>
        <tissue evidence="1">Liver</tissue>
    </source>
</reference>
<organism evidence="1 2">
    <name type="scientific">Pleurodeles waltl</name>
    <name type="common">Iberian ribbed newt</name>
    <dbReference type="NCBI Taxonomy" id="8319"/>
    <lineage>
        <taxon>Eukaryota</taxon>
        <taxon>Metazoa</taxon>
        <taxon>Chordata</taxon>
        <taxon>Craniata</taxon>
        <taxon>Vertebrata</taxon>
        <taxon>Euteleostomi</taxon>
        <taxon>Amphibia</taxon>
        <taxon>Batrachia</taxon>
        <taxon>Caudata</taxon>
        <taxon>Salamandroidea</taxon>
        <taxon>Salamandridae</taxon>
        <taxon>Pleurodelinae</taxon>
        <taxon>Pleurodeles</taxon>
    </lineage>
</organism>
<name>A0AAV7TWF6_PLEWA</name>
<accession>A0AAV7TWF6</accession>
<gene>
    <name evidence="1" type="ORF">NDU88_005812</name>
</gene>
<proteinExistence type="predicted"/>
<dbReference type="AlphaFoldDB" id="A0AAV7TWF6"/>
<dbReference type="Proteomes" id="UP001066276">
    <property type="component" value="Chromosome 3_2"/>
</dbReference>
<keyword evidence="2" id="KW-1185">Reference proteome</keyword>
<comment type="caution">
    <text evidence="1">The sequence shown here is derived from an EMBL/GenBank/DDBJ whole genome shotgun (WGS) entry which is preliminary data.</text>
</comment>